<reference evidence="2 3" key="1">
    <citation type="submission" date="2024-01" db="EMBL/GenBank/DDBJ databases">
        <title>Comparative Genomics of Leclercia adecarboxylata Strains Isolated from Several Sources.</title>
        <authorList>
            <person name="Yescas-Zazueta V."/>
            <person name="Balbuena-Alonso M.G."/>
            <person name="Valencia D."/>
            <person name="Mendez-Pfeiffer P.A."/>
            <person name="Ballesteros-Monrreal M.G."/>
            <person name="Rocha-Gracia R.D.C."/>
            <person name="Barrios-Villa E."/>
        </authorList>
    </citation>
    <scope>NUCLEOTIDE SEQUENCE [LARGE SCALE GENOMIC DNA]</scope>
    <source>
        <strain evidence="2 3">33MEM</strain>
    </source>
</reference>
<dbReference type="InterPro" id="IPR036490">
    <property type="entry name" value="ThsB_TIR-like_sf"/>
</dbReference>
<dbReference type="EMBL" id="JAYMCU010000347">
    <property type="protein sequence ID" value="MEC3939763.1"/>
    <property type="molecule type" value="Genomic_DNA"/>
</dbReference>
<proteinExistence type="predicted"/>
<evidence type="ECO:0000259" key="1">
    <source>
        <dbReference type="Pfam" id="PF08937"/>
    </source>
</evidence>
<feature type="non-terminal residue" evidence="2">
    <location>
        <position position="1"/>
    </location>
</feature>
<feature type="domain" description="Thoeris protein ThsB TIR-like" evidence="1">
    <location>
        <begin position="17"/>
        <end position="81"/>
    </location>
</feature>
<dbReference type="Pfam" id="PF08937">
    <property type="entry name" value="ThsB_TIR"/>
    <property type="match status" value="1"/>
</dbReference>
<accession>A0ABU6IDV2</accession>
<gene>
    <name evidence="2" type="ORF">VOF76_27075</name>
</gene>
<dbReference type="RefSeq" id="WP_326293456.1">
    <property type="nucleotide sequence ID" value="NZ_JAYMCU010000347.1"/>
</dbReference>
<dbReference type="SUPFAM" id="SSF52206">
    <property type="entry name" value="Hypothetical protein MTH538"/>
    <property type="match status" value="1"/>
</dbReference>
<sequence length="138" mass="15812">VQQIRNMGLLEGDEPVSPNTWEQIKRTEQGVKNWINQNLNGKSCLVVLIGSQTANRPWVKYEIQRAWEEGKAVVGVYIHRLNCPRHGYGIKGANPFDQITFKRNGQIIKPLVYEPNSNDAYTDIKNNLATWIEHAIKQ</sequence>
<dbReference type="Gene3D" id="3.40.50.9200">
    <property type="entry name" value="Hypothetical protein MTH538"/>
    <property type="match status" value="1"/>
</dbReference>
<dbReference type="InterPro" id="IPR015032">
    <property type="entry name" value="ThsB__TIR-like_domain"/>
</dbReference>
<name>A0ABU6IDV2_9ENTR</name>
<dbReference type="Proteomes" id="UP001357437">
    <property type="component" value="Unassembled WGS sequence"/>
</dbReference>
<evidence type="ECO:0000313" key="2">
    <source>
        <dbReference type="EMBL" id="MEC3939763.1"/>
    </source>
</evidence>
<protein>
    <submittedName>
        <fullName evidence="2">TIR domain-containing protein</fullName>
    </submittedName>
</protein>
<comment type="caution">
    <text evidence="2">The sequence shown here is derived from an EMBL/GenBank/DDBJ whole genome shotgun (WGS) entry which is preliminary data.</text>
</comment>
<keyword evidence="3" id="KW-1185">Reference proteome</keyword>
<evidence type="ECO:0000313" key="3">
    <source>
        <dbReference type="Proteomes" id="UP001357437"/>
    </source>
</evidence>
<organism evidence="2 3">
    <name type="scientific">Leclercia adecarboxylata</name>
    <dbReference type="NCBI Taxonomy" id="83655"/>
    <lineage>
        <taxon>Bacteria</taxon>
        <taxon>Pseudomonadati</taxon>
        <taxon>Pseudomonadota</taxon>
        <taxon>Gammaproteobacteria</taxon>
        <taxon>Enterobacterales</taxon>
        <taxon>Enterobacteriaceae</taxon>
        <taxon>Leclercia</taxon>
    </lineage>
</organism>